<proteinExistence type="predicted"/>
<dbReference type="Pfam" id="PF19054">
    <property type="entry name" value="DUF5753"/>
    <property type="match status" value="1"/>
</dbReference>
<dbReference type="CDD" id="cd00093">
    <property type="entry name" value="HTH_XRE"/>
    <property type="match status" value="1"/>
</dbReference>
<dbReference type="Proteomes" id="UP001500653">
    <property type="component" value="Unassembled WGS sequence"/>
</dbReference>
<sequence length="296" mass="32942">MREQEHEVARKTIRARRLGQQLRKIRESAGFSQGQPCEALNVDQSKRTSISQGQISKIEAGNARLDADQLARIMFVLDMPDETVEKLEDLRASAETPGWWSKYNPYLPSSLELMVELGDDATTLSTYDAVFVQGLLQTEDYARAVVESARAWIRPTAVEDLVELRMRRQERLAEKGFGRLTAVLAESTLYHQVGGPNVLRAQLEKLCEVAEEGHQAVHVLPFESGPWPGIGGFVIFGFPDDEDAEVAQVDSDLGAAIYEDKESIKSVTYTHNAALAQALSARATLDRLQTVKKELE</sequence>
<gene>
    <name evidence="2" type="ORF">GCM10009676_06730</name>
</gene>
<evidence type="ECO:0000313" key="3">
    <source>
        <dbReference type="Proteomes" id="UP001500653"/>
    </source>
</evidence>
<accession>A0ABN1VY18</accession>
<dbReference type="Gene3D" id="1.10.260.40">
    <property type="entry name" value="lambda repressor-like DNA-binding domains"/>
    <property type="match status" value="1"/>
</dbReference>
<evidence type="ECO:0000313" key="2">
    <source>
        <dbReference type="EMBL" id="GAA1227238.1"/>
    </source>
</evidence>
<organism evidence="2 3">
    <name type="scientific">Prauserella halophila</name>
    <dbReference type="NCBI Taxonomy" id="185641"/>
    <lineage>
        <taxon>Bacteria</taxon>
        <taxon>Bacillati</taxon>
        <taxon>Actinomycetota</taxon>
        <taxon>Actinomycetes</taxon>
        <taxon>Pseudonocardiales</taxon>
        <taxon>Pseudonocardiaceae</taxon>
        <taxon>Prauserella</taxon>
    </lineage>
</organism>
<dbReference type="InterPro" id="IPR001387">
    <property type="entry name" value="Cro/C1-type_HTH"/>
</dbReference>
<dbReference type="RefSeq" id="WP_253864792.1">
    <property type="nucleotide sequence ID" value="NZ_BAAALN010000002.1"/>
</dbReference>
<dbReference type="PROSITE" id="PS50943">
    <property type="entry name" value="HTH_CROC1"/>
    <property type="match status" value="1"/>
</dbReference>
<protein>
    <submittedName>
        <fullName evidence="2">Helix-turn-helix transcriptional regulator</fullName>
    </submittedName>
</protein>
<dbReference type="SMART" id="SM00530">
    <property type="entry name" value="HTH_XRE"/>
    <property type="match status" value="1"/>
</dbReference>
<dbReference type="Pfam" id="PF13560">
    <property type="entry name" value="HTH_31"/>
    <property type="match status" value="1"/>
</dbReference>
<name>A0ABN1VY18_9PSEU</name>
<comment type="caution">
    <text evidence="2">The sequence shown here is derived from an EMBL/GenBank/DDBJ whole genome shotgun (WGS) entry which is preliminary data.</text>
</comment>
<evidence type="ECO:0000259" key="1">
    <source>
        <dbReference type="PROSITE" id="PS50943"/>
    </source>
</evidence>
<dbReference type="EMBL" id="BAAALN010000002">
    <property type="protein sequence ID" value="GAA1227238.1"/>
    <property type="molecule type" value="Genomic_DNA"/>
</dbReference>
<reference evidence="2 3" key="1">
    <citation type="journal article" date="2019" name="Int. J. Syst. Evol. Microbiol.">
        <title>The Global Catalogue of Microorganisms (GCM) 10K type strain sequencing project: providing services to taxonomists for standard genome sequencing and annotation.</title>
        <authorList>
            <consortium name="The Broad Institute Genomics Platform"/>
            <consortium name="The Broad Institute Genome Sequencing Center for Infectious Disease"/>
            <person name="Wu L."/>
            <person name="Ma J."/>
        </authorList>
    </citation>
    <scope>NUCLEOTIDE SEQUENCE [LARGE SCALE GENOMIC DNA]</scope>
    <source>
        <strain evidence="2 3">JCM 13023</strain>
    </source>
</reference>
<dbReference type="InterPro" id="IPR010982">
    <property type="entry name" value="Lambda_DNA-bd_dom_sf"/>
</dbReference>
<dbReference type="InterPro" id="IPR043917">
    <property type="entry name" value="DUF5753"/>
</dbReference>
<feature type="domain" description="HTH cro/C1-type" evidence="1">
    <location>
        <begin position="22"/>
        <end position="84"/>
    </location>
</feature>
<dbReference type="SUPFAM" id="SSF47413">
    <property type="entry name" value="lambda repressor-like DNA-binding domains"/>
    <property type="match status" value="1"/>
</dbReference>
<keyword evidence="3" id="KW-1185">Reference proteome</keyword>